<dbReference type="InterPro" id="IPR053781">
    <property type="entry name" value="F-box_AtFBL13-like"/>
</dbReference>
<dbReference type="InterPro" id="IPR032675">
    <property type="entry name" value="LRR_dom_sf"/>
</dbReference>
<evidence type="ECO:0000313" key="2">
    <source>
        <dbReference type="EMBL" id="KAG2629361.1"/>
    </source>
</evidence>
<dbReference type="Gene3D" id="1.20.1280.50">
    <property type="match status" value="1"/>
</dbReference>
<sequence>MPTGGCPIPIKAIMSSLAGDVDRISALPDELLHLILTFLYEAKDVTRTAALSRRWRRVWIHAQHLVIFDTRLRRSRERGGRYVSFVDWVLAQRGDADIGSLGINATPALPSSEQVGGWLRYAARRVVESLHLHICLRYRRDLSSAAAAAVVLPDQGRMTRMALSLSRCRLQLPAAAEARYEALTDLRLGSTTFFSSAGRTLGDFVSCCCPRLRTFEISGFKGLPQLALRSEALQELRIDFAEDLRVLDVTAPNLRVLKLEHCFSDWCPWNKAGGAGGHVVRESLRIAAPRLQEIGTDTSSFSRRPDLDIHDLTSVRCLSGLRLDMHGQYCAATEVGFWLLANSPGADHVGVYLQHSSVAAQAEGGAGYVVDLTSEGASPFAGVRRMDMIVDVDEFPEHHLVPSVFALLLRCPRLRSLDIHLFVETVTSSSRRRGCFCDELLPWTDNREISLGSLEDVIVSGFTEADEDVDLVSLLFASSGSIRSMSLSSSAKGKASDGAVSLKRMMTTEDDDGMGTVRRKLMSIPSAGRGRWHFGDSVYTWTCSAAES</sequence>
<dbReference type="SUPFAM" id="SSF81383">
    <property type="entry name" value="F-box domain"/>
    <property type="match status" value="1"/>
</dbReference>
<dbReference type="PANTHER" id="PTHR34709">
    <property type="entry name" value="OS10G0396666 PROTEIN"/>
    <property type="match status" value="1"/>
</dbReference>
<dbReference type="PANTHER" id="PTHR34709:SF79">
    <property type="entry name" value="F-BOX DOMAIN-CONTAINING PROTEIN"/>
    <property type="match status" value="1"/>
</dbReference>
<reference evidence="2" key="1">
    <citation type="submission" date="2020-05" db="EMBL/GenBank/DDBJ databases">
        <title>WGS assembly of Panicum virgatum.</title>
        <authorList>
            <person name="Lovell J.T."/>
            <person name="Jenkins J."/>
            <person name="Shu S."/>
            <person name="Juenger T.E."/>
            <person name="Schmutz J."/>
        </authorList>
    </citation>
    <scope>NUCLEOTIDE SEQUENCE</scope>
    <source>
        <strain evidence="2">AP13</strain>
    </source>
</reference>
<organism evidence="2 3">
    <name type="scientific">Panicum virgatum</name>
    <name type="common">Blackwell switchgrass</name>
    <dbReference type="NCBI Taxonomy" id="38727"/>
    <lineage>
        <taxon>Eukaryota</taxon>
        <taxon>Viridiplantae</taxon>
        <taxon>Streptophyta</taxon>
        <taxon>Embryophyta</taxon>
        <taxon>Tracheophyta</taxon>
        <taxon>Spermatophyta</taxon>
        <taxon>Magnoliopsida</taxon>
        <taxon>Liliopsida</taxon>
        <taxon>Poales</taxon>
        <taxon>Poaceae</taxon>
        <taxon>PACMAD clade</taxon>
        <taxon>Panicoideae</taxon>
        <taxon>Panicodae</taxon>
        <taxon>Paniceae</taxon>
        <taxon>Panicinae</taxon>
        <taxon>Panicum</taxon>
        <taxon>Panicum sect. Hiantes</taxon>
    </lineage>
</organism>
<evidence type="ECO:0000313" key="3">
    <source>
        <dbReference type="Proteomes" id="UP000823388"/>
    </source>
</evidence>
<dbReference type="Proteomes" id="UP000823388">
    <property type="component" value="Chromosome 3K"/>
</dbReference>
<dbReference type="OrthoDB" id="688168at2759"/>
<evidence type="ECO:0000259" key="1">
    <source>
        <dbReference type="Pfam" id="PF12937"/>
    </source>
</evidence>
<dbReference type="EMBL" id="CM029041">
    <property type="protein sequence ID" value="KAG2629361.1"/>
    <property type="molecule type" value="Genomic_DNA"/>
</dbReference>
<dbReference type="InterPro" id="IPR055312">
    <property type="entry name" value="FBL15-like"/>
</dbReference>
<dbReference type="InterPro" id="IPR036047">
    <property type="entry name" value="F-box-like_dom_sf"/>
</dbReference>
<dbReference type="SUPFAM" id="SSF52047">
    <property type="entry name" value="RNI-like"/>
    <property type="match status" value="1"/>
</dbReference>
<dbReference type="Pfam" id="PF12937">
    <property type="entry name" value="F-box-like"/>
    <property type="match status" value="1"/>
</dbReference>
<dbReference type="AlphaFoldDB" id="A0A8T0UYE5"/>
<gene>
    <name evidence="2" type="ORF">PVAP13_3KG433100</name>
</gene>
<accession>A0A8T0UYE5</accession>
<dbReference type="InterPro" id="IPR001810">
    <property type="entry name" value="F-box_dom"/>
</dbReference>
<keyword evidence="3" id="KW-1185">Reference proteome</keyword>
<comment type="caution">
    <text evidence="2">The sequence shown here is derived from an EMBL/GenBank/DDBJ whole genome shotgun (WGS) entry which is preliminary data.</text>
</comment>
<name>A0A8T0UYE5_PANVG</name>
<dbReference type="CDD" id="cd22160">
    <property type="entry name" value="F-box_AtFBL13-like"/>
    <property type="match status" value="1"/>
</dbReference>
<proteinExistence type="predicted"/>
<dbReference type="Gene3D" id="3.80.10.10">
    <property type="entry name" value="Ribonuclease Inhibitor"/>
    <property type="match status" value="1"/>
</dbReference>
<feature type="domain" description="F-box" evidence="1">
    <location>
        <begin position="24"/>
        <end position="58"/>
    </location>
</feature>
<protein>
    <recommendedName>
        <fullName evidence="1">F-box domain-containing protein</fullName>
    </recommendedName>
</protein>